<proteinExistence type="predicted"/>
<feature type="region of interest" description="Disordered" evidence="1">
    <location>
        <begin position="1"/>
        <end position="20"/>
    </location>
</feature>
<evidence type="ECO:0000256" key="1">
    <source>
        <dbReference type="SAM" id="MobiDB-lite"/>
    </source>
</evidence>
<sequence>MSACACSASTRKTAMSEHDDNDEDFAEATLIQAIENQLESGEPAAAKAVYNKLTLVGYEREEILELMALVLAHEVDAMLREDRPFDGAWYEQALRALPELPPEEQSDDQ</sequence>
<dbReference type="STRING" id="399739.Pmen_0275"/>
<evidence type="ECO:0008006" key="3">
    <source>
        <dbReference type="Google" id="ProtNLM"/>
    </source>
</evidence>
<organism evidence="2">
    <name type="scientific">Ectopseudomonas mendocina (strain ymp)</name>
    <name type="common">Pseudomonas mendocina</name>
    <dbReference type="NCBI Taxonomy" id="399739"/>
    <lineage>
        <taxon>Bacteria</taxon>
        <taxon>Pseudomonadati</taxon>
        <taxon>Pseudomonadota</taxon>
        <taxon>Gammaproteobacteria</taxon>
        <taxon>Pseudomonadales</taxon>
        <taxon>Pseudomonadaceae</taxon>
        <taxon>Ectopseudomonas</taxon>
    </lineage>
</organism>
<protein>
    <recommendedName>
        <fullName evidence="3">DUF1841 family protein</fullName>
    </recommendedName>
</protein>
<reference evidence="2" key="1">
    <citation type="submission" date="2007-04" db="EMBL/GenBank/DDBJ databases">
        <title>Complete sequence of Pseudomonas mendocina ymp.</title>
        <authorList>
            <consortium name="US DOE Joint Genome Institute"/>
            <person name="Copeland A."/>
            <person name="Lucas S."/>
            <person name="Lapidus A."/>
            <person name="Barry K."/>
            <person name="Glavina del Rio T."/>
            <person name="Dalin E."/>
            <person name="Tice H."/>
            <person name="Pitluck S."/>
            <person name="Kiss H."/>
            <person name="Brettin T."/>
            <person name="Detter J.C."/>
            <person name="Bruce D."/>
            <person name="Han C."/>
            <person name="Schmutz J."/>
            <person name="Larimer F."/>
            <person name="Land M."/>
            <person name="Hauser L."/>
            <person name="Kyrpides N."/>
            <person name="Mikhailova N."/>
            <person name="Hersman L."/>
            <person name="Dubois J."/>
            <person name="Maurice P."/>
            <person name="Richardson P."/>
        </authorList>
    </citation>
    <scope>NUCLEOTIDE SEQUENCE [LARGE SCALE GENOMIC DNA]</scope>
    <source>
        <strain evidence="2">Ymp</strain>
    </source>
</reference>
<gene>
    <name evidence="2" type="ordered locus">Pmen_0275</name>
</gene>
<dbReference type="AlphaFoldDB" id="A4XNY3"/>
<accession>A4XNY3</accession>
<dbReference type="HOGENOM" id="CLU_174030_0_0_6"/>
<dbReference type="EMBL" id="CP000680">
    <property type="protein sequence ID" value="ABP83049.1"/>
    <property type="molecule type" value="Genomic_DNA"/>
</dbReference>
<evidence type="ECO:0000313" key="2">
    <source>
        <dbReference type="EMBL" id="ABP83049.1"/>
    </source>
</evidence>
<name>A4XNY3_ECTM1</name>
<dbReference type="KEGG" id="pmy:Pmen_0275"/>
<dbReference type="eggNOG" id="ENOG5033AX5">
    <property type="taxonomic scope" value="Bacteria"/>
</dbReference>